<keyword evidence="2" id="KW-1185">Reference proteome</keyword>
<dbReference type="Proteomes" id="UP000020492">
    <property type="component" value="Unassembled WGS sequence"/>
</dbReference>
<proteinExistence type="predicted"/>
<comment type="caution">
    <text evidence="1">The sequence shown here is derived from an EMBL/GenBank/DDBJ whole genome shotgun (WGS) entry which is preliminary data.</text>
</comment>
<dbReference type="RefSeq" id="WP_034353768.1">
    <property type="nucleotide sequence ID" value="NZ_JHAC01000011.1"/>
</dbReference>
<dbReference type="AlphaFoldDB" id="A0A016QSJ2"/>
<name>A0A016QSJ2_9DEIO</name>
<dbReference type="PATRIC" id="fig|1476583.3.peg.638"/>
<sequence length="101" mass="11035">MDPERIPYMPWPIVSGLLNRLSMIEFRRHAHTALLAQVIGATMGGAKNTELGDYLLGFARLTETGKGGEVRLTLAGKQAEAMRLGLRLGVVSQRLLNLFSA</sequence>
<evidence type="ECO:0000313" key="2">
    <source>
        <dbReference type="Proteomes" id="UP000020492"/>
    </source>
</evidence>
<accession>A0A016QSJ2</accession>
<gene>
    <name evidence="1" type="ORF">DEIPH_ctg011orf0009</name>
</gene>
<dbReference type="STRING" id="1476583.DEIPH_ctg011orf0009"/>
<dbReference type="EMBL" id="JHAC01000011">
    <property type="protein sequence ID" value="EYB69045.1"/>
    <property type="molecule type" value="Genomic_DNA"/>
</dbReference>
<reference evidence="1 2" key="1">
    <citation type="submission" date="2014-03" db="EMBL/GenBank/DDBJ databases">
        <title>Draft genome sequence of Deinococcus phoenicis 1P10ME.</title>
        <authorList>
            <person name="Stepanov V.G."/>
            <person name="Vaishampayan P."/>
            <person name="Venkateswaran K."/>
            <person name="Fox G.E."/>
        </authorList>
    </citation>
    <scope>NUCLEOTIDE SEQUENCE [LARGE SCALE GENOMIC DNA]</scope>
    <source>
        <strain evidence="1 2">1P10ME</strain>
    </source>
</reference>
<evidence type="ECO:0000313" key="1">
    <source>
        <dbReference type="EMBL" id="EYB69045.1"/>
    </source>
</evidence>
<organism evidence="1 2">
    <name type="scientific">Deinococcus phoenicis</name>
    <dbReference type="NCBI Taxonomy" id="1476583"/>
    <lineage>
        <taxon>Bacteria</taxon>
        <taxon>Thermotogati</taxon>
        <taxon>Deinococcota</taxon>
        <taxon>Deinococci</taxon>
        <taxon>Deinococcales</taxon>
        <taxon>Deinococcaceae</taxon>
        <taxon>Deinococcus</taxon>
    </lineage>
</organism>
<protein>
    <submittedName>
        <fullName evidence="1">Uncharacterized protein</fullName>
    </submittedName>
</protein>